<keyword evidence="1" id="KW-0472">Membrane</keyword>
<feature type="transmembrane region" description="Helical" evidence="1">
    <location>
        <begin position="52"/>
        <end position="73"/>
    </location>
</feature>
<dbReference type="AlphaFoldDB" id="E1WQE0"/>
<dbReference type="KEGG" id="bfg:BF638R_2657"/>
<evidence type="ECO:0000313" key="2">
    <source>
        <dbReference type="EMBL" id="CBW23163.1"/>
    </source>
</evidence>
<feature type="transmembrane region" description="Helical" evidence="1">
    <location>
        <begin position="20"/>
        <end position="40"/>
    </location>
</feature>
<keyword evidence="1" id="KW-1133">Transmembrane helix</keyword>
<organism evidence="2 3">
    <name type="scientific">Bacteroides fragilis (strain 638R)</name>
    <dbReference type="NCBI Taxonomy" id="862962"/>
    <lineage>
        <taxon>Bacteria</taxon>
        <taxon>Pseudomonadati</taxon>
        <taxon>Bacteroidota</taxon>
        <taxon>Bacteroidia</taxon>
        <taxon>Bacteroidales</taxon>
        <taxon>Bacteroidaceae</taxon>
        <taxon>Bacteroides</taxon>
    </lineage>
</organism>
<evidence type="ECO:0000256" key="1">
    <source>
        <dbReference type="SAM" id="Phobius"/>
    </source>
</evidence>
<keyword evidence="1 2" id="KW-0812">Transmembrane</keyword>
<gene>
    <name evidence="2" type="ordered locus">BF638R_2657</name>
</gene>
<reference evidence="2 3" key="1">
    <citation type="journal article" date="2010" name="Microbiology">
        <title>Twenty-eight divergent polysaccharide loci specifying within- and amongst-strain capsule diversity in three strains of Bacteroides fragilis.</title>
        <authorList>
            <person name="Patrick S."/>
            <person name="Blakely G.W."/>
            <person name="Houston S."/>
            <person name="Moore J."/>
            <person name="Abratt V.R."/>
            <person name="Bertalan M."/>
            <person name="Cerdeno-Tarraga A.M."/>
            <person name="Quail M.A."/>
            <person name="Corton N."/>
            <person name="Corton C."/>
            <person name="Bignell A."/>
            <person name="Barron A."/>
            <person name="Clark L."/>
            <person name="Bentley S.D."/>
            <person name="Parkhill J."/>
        </authorList>
    </citation>
    <scope>NUCLEOTIDE SEQUENCE [LARGE SCALE GENOMIC DNA]</scope>
    <source>
        <strain evidence="2 3">638R</strain>
    </source>
</reference>
<evidence type="ECO:0000313" key="3">
    <source>
        <dbReference type="Proteomes" id="UP000008560"/>
    </source>
</evidence>
<accession>E1WQE0</accession>
<dbReference type="Proteomes" id="UP000008560">
    <property type="component" value="Chromosome"/>
</dbReference>
<dbReference type="EMBL" id="FQ312004">
    <property type="protein sequence ID" value="CBW23163.1"/>
    <property type="molecule type" value="Genomic_DNA"/>
</dbReference>
<dbReference type="HOGENOM" id="CLU_2679965_0_0_10"/>
<protein>
    <submittedName>
        <fullName evidence="2">Putative transmembrane protein</fullName>
    </submittedName>
</protein>
<dbReference type="RefSeq" id="WP_014299034.1">
    <property type="nucleotide sequence ID" value="NC_016776.1"/>
</dbReference>
<name>E1WQE0_BACF6</name>
<dbReference type="PATRIC" id="fig|862962.3.peg.2732"/>
<sequence length="74" mass="7918">MADEMNNVSTENQKVQKESAGCIGLGFSFFIPLIGIILYFAKKSEKFDASGYLYAAGAGFVIGLILRIATGAIH</sequence>
<proteinExistence type="predicted"/>